<organism evidence="1 2">
    <name type="scientific">Cohnella hashimotonis</name>
    <dbReference type="NCBI Taxonomy" id="2826895"/>
    <lineage>
        <taxon>Bacteria</taxon>
        <taxon>Bacillati</taxon>
        <taxon>Bacillota</taxon>
        <taxon>Bacilli</taxon>
        <taxon>Bacillales</taxon>
        <taxon>Paenibacillaceae</taxon>
        <taxon>Cohnella</taxon>
    </lineage>
</organism>
<dbReference type="PANTHER" id="PTHR13812:SF19">
    <property type="entry name" value="KETIMINE REDUCTASE MU-CRYSTALLIN"/>
    <property type="match status" value="1"/>
</dbReference>
<sequence length="323" mass="35102">MIYLHDGHIRTLGIDWNRLTGIVETAVRERERGTCVSPAKTYLRYGDLRNRIIAMPAYVGGTFDMAGIKWVAGFPGNILRGLPRASNVIVLNDARTGIPVAFIRSALLNGLRAAAVSGLMLRAYLEARQPEEVSLGIVGWGPIGRLHLDMCAQLLGNRLKRVTLFDLRPIDLQTIPSDLRCIACIADDWRAVYGASDVFATCTASAERYIDEAPPPGALLLNVSLRDYEPGSIFGKAQPIVDDWSEVCRENTDIERLHAACGLGEAAALTLADVVCRDALRDIPAGMPIFFNPMGLGVFDIAIAGDYAKLAAERGIGIPLEEE</sequence>
<dbReference type="Gene3D" id="3.40.50.720">
    <property type="entry name" value="NAD(P)-binding Rossmann-like Domain"/>
    <property type="match status" value="1"/>
</dbReference>
<dbReference type="Proteomes" id="UP001161691">
    <property type="component" value="Unassembled WGS sequence"/>
</dbReference>
<protein>
    <submittedName>
        <fullName evidence="1">2,3-diaminopropionate biosynthesis protein SbnB</fullName>
    </submittedName>
</protein>
<dbReference type="EMBL" id="JAGRPV010000001">
    <property type="protein sequence ID" value="MDI4648714.1"/>
    <property type="molecule type" value="Genomic_DNA"/>
</dbReference>
<comment type="caution">
    <text evidence="1">The sequence shown here is derived from an EMBL/GenBank/DDBJ whole genome shotgun (WGS) entry which is preliminary data.</text>
</comment>
<dbReference type="SUPFAM" id="SSF51735">
    <property type="entry name" value="NAD(P)-binding Rossmann-fold domains"/>
    <property type="match status" value="1"/>
</dbReference>
<dbReference type="RefSeq" id="WP_282911409.1">
    <property type="nucleotide sequence ID" value="NZ_JAGRPV010000001.1"/>
</dbReference>
<gene>
    <name evidence="1" type="ORF">KB449_27415</name>
</gene>
<evidence type="ECO:0000313" key="2">
    <source>
        <dbReference type="Proteomes" id="UP001161691"/>
    </source>
</evidence>
<evidence type="ECO:0000313" key="1">
    <source>
        <dbReference type="EMBL" id="MDI4648714.1"/>
    </source>
</evidence>
<dbReference type="PANTHER" id="PTHR13812">
    <property type="entry name" value="KETIMINE REDUCTASE MU-CRYSTALLIN"/>
    <property type="match status" value="1"/>
</dbReference>
<name>A0ABT6TS08_9BACL</name>
<dbReference type="InterPro" id="IPR003462">
    <property type="entry name" value="ODC_Mu_crystall"/>
</dbReference>
<reference evidence="1" key="1">
    <citation type="submission" date="2023-04" db="EMBL/GenBank/DDBJ databases">
        <title>Comparative genomic analysis of Cohnella hashimotonis sp. nov., isolated from the International Space Station.</title>
        <authorList>
            <person name="Venkateswaran K."/>
            <person name="Simpson A."/>
        </authorList>
    </citation>
    <scope>NUCLEOTIDE SEQUENCE</scope>
    <source>
        <strain evidence="1">F6_2S_P_1</strain>
    </source>
</reference>
<dbReference type="Pfam" id="PF02423">
    <property type="entry name" value="OCD_Mu_crystall"/>
    <property type="match status" value="1"/>
</dbReference>
<keyword evidence="2" id="KW-1185">Reference proteome</keyword>
<dbReference type="InterPro" id="IPR036291">
    <property type="entry name" value="NAD(P)-bd_dom_sf"/>
</dbReference>
<dbReference type="InterPro" id="IPR023401">
    <property type="entry name" value="ODC_N"/>
</dbReference>
<proteinExistence type="predicted"/>
<accession>A0ABT6TS08</accession>
<dbReference type="Gene3D" id="3.30.1780.10">
    <property type="entry name" value="ornithine cyclodeaminase, domain 1"/>
    <property type="match status" value="1"/>
</dbReference>